<dbReference type="InterPro" id="IPR036390">
    <property type="entry name" value="WH_DNA-bd_sf"/>
</dbReference>
<dbReference type="Gene3D" id="3.40.190.10">
    <property type="entry name" value="Periplasmic binding protein-like II"/>
    <property type="match status" value="2"/>
</dbReference>
<dbReference type="Pfam" id="PF00126">
    <property type="entry name" value="HTH_1"/>
    <property type="match status" value="1"/>
</dbReference>
<comment type="similarity">
    <text evidence="1">Belongs to the LysR transcriptional regulatory family.</text>
</comment>
<evidence type="ECO:0000313" key="6">
    <source>
        <dbReference type="EMBL" id="MCC3270830.1"/>
    </source>
</evidence>
<keyword evidence="2" id="KW-0805">Transcription regulation</keyword>
<comment type="caution">
    <text evidence="6">The sequence shown here is derived from an EMBL/GenBank/DDBJ whole genome shotgun (WGS) entry which is preliminary data.</text>
</comment>
<protein>
    <submittedName>
        <fullName evidence="6">LysR family transcriptional regulator</fullName>
    </submittedName>
</protein>
<dbReference type="CDD" id="cd08417">
    <property type="entry name" value="PBP2_Nitroaromatics_like"/>
    <property type="match status" value="1"/>
</dbReference>
<gene>
    <name evidence="6" type="ORF">LJ751_15965</name>
</gene>
<dbReference type="EMBL" id="JAJFZP010000015">
    <property type="protein sequence ID" value="MCC3270830.1"/>
    <property type="molecule type" value="Genomic_DNA"/>
</dbReference>
<dbReference type="RefSeq" id="WP_227909121.1">
    <property type="nucleotide sequence ID" value="NZ_CP095461.1"/>
</dbReference>
<dbReference type="PANTHER" id="PTHR30118:SF15">
    <property type="entry name" value="TRANSCRIPTIONAL REGULATORY PROTEIN"/>
    <property type="match status" value="1"/>
</dbReference>
<dbReference type="Proteomes" id="UP001139264">
    <property type="component" value="Unassembled WGS sequence"/>
</dbReference>
<dbReference type="Pfam" id="PF03466">
    <property type="entry name" value="LysR_substrate"/>
    <property type="match status" value="1"/>
</dbReference>
<dbReference type="InterPro" id="IPR050389">
    <property type="entry name" value="LysR-type_TF"/>
</dbReference>
<evidence type="ECO:0000313" key="7">
    <source>
        <dbReference type="Proteomes" id="UP001139264"/>
    </source>
</evidence>
<dbReference type="InterPro" id="IPR005119">
    <property type="entry name" value="LysR_subst-bd"/>
</dbReference>
<evidence type="ECO:0000259" key="5">
    <source>
        <dbReference type="PROSITE" id="PS50931"/>
    </source>
</evidence>
<reference evidence="6" key="1">
    <citation type="submission" date="2021-10" db="EMBL/GenBank/DDBJ databases">
        <title>Novel species in genus Arthrobacter.</title>
        <authorList>
            <person name="Liu Y."/>
        </authorList>
    </citation>
    <scope>NUCLEOTIDE SEQUENCE</scope>
    <source>
        <strain evidence="6">Zg-Y809</strain>
    </source>
</reference>
<dbReference type="GO" id="GO:0003677">
    <property type="term" value="F:DNA binding"/>
    <property type="evidence" value="ECO:0007669"/>
    <property type="project" value="UniProtKB-KW"/>
</dbReference>
<evidence type="ECO:0000256" key="2">
    <source>
        <dbReference type="ARBA" id="ARBA00023015"/>
    </source>
</evidence>
<dbReference type="AlphaFoldDB" id="A0A9X1M4P3"/>
<dbReference type="InterPro" id="IPR036388">
    <property type="entry name" value="WH-like_DNA-bd_sf"/>
</dbReference>
<dbReference type="InterPro" id="IPR037402">
    <property type="entry name" value="YidZ_PBP2"/>
</dbReference>
<evidence type="ECO:0000256" key="1">
    <source>
        <dbReference type="ARBA" id="ARBA00009437"/>
    </source>
</evidence>
<accession>A0A9X1M4P3</accession>
<dbReference type="Gene3D" id="1.10.10.10">
    <property type="entry name" value="Winged helix-like DNA-binding domain superfamily/Winged helix DNA-binding domain"/>
    <property type="match status" value="1"/>
</dbReference>
<dbReference type="GO" id="GO:0003700">
    <property type="term" value="F:DNA-binding transcription factor activity"/>
    <property type="evidence" value="ECO:0007669"/>
    <property type="project" value="InterPro"/>
</dbReference>
<dbReference type="PANTHER" id="PTHR30118">
    <property type="entry name" value="HTH-TYPE TRANSCRIPTIONAL REGULATOR LEUO-RELATED"/>
    <property type="match status" value="1"/>
</dbReference>
<dbReference type="InterPro" id="IPR000847">
    <property type="entry name" value="LysR_HTH_N"/>
</dbReference>
<proteinExistence type="inferred from homology"/>
<evidence type="ECO:0000256" key="4">
    <source>
        <dbReference type="ARBA" id="ARBA00023163"/>
    </source>
</evidence>
<name>A0A9X1M4P3_9MICC</name>
<dbReference type="SUPFAM" id="SSF46785">
    <property type="entry name" value="Winged helix' DNA-binding domain"/>
    <property type="match status" value="1"/>
</dbReference>
<keyword evidence="4" id="KW-0804">Transcription</keyword>
<dbReference type="SUPFAM" id="SSF53850">
    <property type="entry name" value="Periplasmic binding protein-like II"/>
    <property type="match status" value="1"/>
</dbReference>
<organism evidence="6 7">
    <name type="scientific">Arthrobacter gengyunqii</name>
    <dbReference type="NCBI Taxonomy" id="2886940"/>
    <lineage>
        <taxon>Bacteria</taxon>
        <taxon>Bacillati</taxon>
        <taxon>Actinomycetota</taxon>
        <taxon>Actinomycetes</taxon>
        <taxon>Micrococcales</taxon>
        <taxon>Micrococcaceae</taxon>
        <taxon>Arthrobacter</taxon>
    </lineage>
</organism>
<sequence length="324" mass="35210">MKSIDLNLLPTLQTLLRLRNVSRTADHLQLSQPATSAALARLRRYFDDELLVRAGRQFELTPLAQELVPLVDDAIQNLDRVTGIRSRFDPLTSDREFAIAASDYATTMAVEPLRRILQVEAPGVSVNFVPTSMMPFHQADFTRCDLIVGPAGYALPGESKPVFRDSFVAVVDSGNPVLAGDLIRAEDLGSLHHAVGSFGESIKTPADLFWESLGIERKVAASVSGLLALPLLVEGTDLVALVPKMLAQRAQRGAGISIIEFPVEAEPMLVEAMFWHTTRSEDPASRWLRSVVQRACAQLHGNLAGGEATRVAVMGDARPAVQRG</sequence>
<dbReference type="PROSITE" id="PS50931">
    <property type="entry name" value="HTH_LYSR"/>
    <property type="match status" value="1"/>
</dbReference>
<evidence type="ECO:0000256" key="3">
    <source>
        <dbReference type="ARBA" id="ARBA00023125"/>
    </source>
</evidence>
<feature type="domain" description="HTH lysR-type" evidence="5">
    <location>
        <begin position="4"/>
        <end position="61"/>
    </location>
</feature>
<keyword evidence="3" id="KW-0238">DNA-binding</keyword>